<feature type="coiled-coil region" evidence="1">
    <location>
        <begin position="296"/>
        <end position="330"/>
    </location>
</feature>
<dbReference type="HOGENOM" id="CLU_783312_0_0_1"/>
<dbReference type="GeneID" id="19316623"/>
<dbReference type="OrthoDB" id="2552168at2759"/>
<keyword evidence="1" id="KW-0175">Coiled coil</keyword>
<feature type="compositionally biased region" description="Low complexity" evidence="2">
    <location>
        <begin position="124"/>
        <end position="135"/>
    </location>
</feature>
<dbReference type="AlphaFoldDB" id="A0A061HCR8"/>
<dbReference type="eggNOG" id="ENOG502R3QV">
    <property type="taxonomic scope" value="Eukaryota"/>
</dbReference>
<accession>A0A061HCR8</accession>
<dbReference type="Proteomes" id="UP000053664">
    <property type="component" value="Unassembled WGS sequence"/>
</dbReference>
<dbReference type="RefSeq" id="XP_007878211.1">
    <property type="nucleotide sequence ID" value="XM_007880020.1"/>
</dbReference>
<evidence type="ECO:0000313" key="3">
    <source>
        <dbReference type="EMBL" id="EPQ29830.1"/>
    </source>
</evidence>
<feature type="region of interest" description="Disordered" evidence="2">
    <location>
        <begin position="1"/>
        <end position="104"/>
    </location>
</feature>
<sequence length="354" mass="38131">MPPKKKPRTSDQLTIAPPRPRGRPRKSLDTSTASVQPKATAKATTAKAKGNANQAAQNKDKAKPQTKGKAKASAVPAKKSRPSTSYHADTTGYNSPSEDSDVSALSVISDLSDSSSDALSVVSESTLSSSSSLASDDGDASGGRKRKSRRGWPTTKQRLAKWRRLTISEREAVTAEGGIVWSECRDILAQLSKKARGVVADQVTSMLARVERRLETGLVPPLAKGPATTAGSAAPFVGQTRRDVPSTLLAWRIQREGGDLLDADTDVKLGMDAEIAELEAQLLPEAEQAVDLTRAYRDQQKELGASMARIQDLKKERRRLKAALRTDDQVQKIKKVVEPVMAPNDVEGKLLAYL</sequence>
<reference evidence="3 4" key="1">
    <citation type="journal article" date="2013" name="Plant Cell">
        <title>The transition from a phytopathogenic smut ancestor to an anamorphic biocontrol agent deciphered by comparative whole-genome analysis.</title>
        <authorList>
            <person name="Lefebvre F."/>
            <person name="Joly D.L."/>
            <person name="Labbe C."/>
            <person name="Teichmann B."/>
            <person name="Linning R."/>
            <person name="Belzile F."/>
            <person name="Bakkeren G."/>
            <person name="Belanger R.R."/>
        </authorList>
    </citation>
    <scope>NUCLEOTIDE SEQUENCE [LARGE SCALE GENOMIC DNA]</scope>
    <source>
        <strain evidence="3 4">PF-1</strain>
    </source>
</reference>
<name>A0A061HCR8_9BASI</name>
<evidence type="ECO:0000256" key="2">
    <source>
        <dbReference type="SAM" id="MobiDB-lite"/>
    </source>
</evidence>
<feature type="compositionally biased region" description="Polar residues" evidence="2">
    <location>
        <begin position="82"/>
        <end position="97"/>
    </location>
</feature>
<dbReference type="EMBL" id="KE361629">
    <property type="protein sequence ID" value="EPQ29830.1"/>
    <property type="molecule type" value="Genomic_DNA"/>
</dbReference>
<feature type="compositionally biased region" description="Low complexity" evidence="2">
    <location>
        <begin position="36"/>
        <end position="57"/>
    </location>
</feature>
<evidence type="ECO:0000313" key="4">
    <source>
        <dbReference type="Proteomes" id="UP000053664"/>
    </source>
</evidence>
<feature type="region of interest" description="Disordered" evidence="2">
    <location>
        <begin position="124"/>
        <end position="155"/>
    </location>
</feature>
<evidence type="ECO:0000256" key="1">
    <source>
        <dbReference type="SAM" id="Coils"/>
    </source>
</evidence>
<protein>
    <submittedName>
        <fullName evidence="3">Uncharacterized protein</fullName>
    </submittedName>
</protein>
<gene>
    <name evidence="3" type="ORF">PFL1_02503</name>
</gene>
<proteinExistence type="predicted"/>
<organism evidence="3 4">
    <name type="scientific">Pseudozyma flocculosa PF-1</name>
    <dbReference type="NCBI Taxonomy" id="1277687"/>
    <lineage>
        <taxon>Eukaryota</taxon>
        <taxon>Fungi</taxon>
        <taxon>Dikarya</taxon>
        <taxon>Basidiomycota</taxon>
        <taxon>Ustilaginomycotina</taxon>
        <taxon>Ustilaginomycetes</taxon>
        <taxon>Ustilaginales</taxon>
        <taxon>Ustilaginaceae</taxon>
        <taxon>Pseudozyma</taxon>
    </lineage>
</organism>
<dbReference type="KEGG" id="pfp:PFL1_02503"/>